<dbReference type="AlphaFoldDB" id="A0A8S1Q0P4"/>
<evidence type="ECO:0000313" key="2">
    <source>
        <dbReference type="EMBL" id="CAD8108303.1"/>
    </source>
</evidence>
<name>A0A8S1Q0P4_PARPR</name>
<dbReference type="EMBL" id="CAJJDM010000139">
    <property type="protein sequence ID" value="CAD8108303.1"/>
    <property type="molecule type" value="Genomic_DNA"/>
</dbReference>
<comment type="caution">
    <text evidence="2">The sequence shown here is derived from an EMBL/GenBank/DDBJ whole genome shotgun (WGS) entry which is preliminary data.</text>
</comment>
<keyword evidence="1" id="KW-0472">Membrane</keyword>
<reference evidence="2" key="1">
    <citation type="submission" date="2021-01" db="EMBL/GenBank/DDBJ databases">
        <authorList>
            <consortium name="Genoscope - CEA"/>
            <person name="William W."/>
        </authorList>
    </citation>
    <scope>NUCLEOTIDE SEQUENCE</scope>
</reference>
<keyword evidence="1" id="KW-0812">Transmembrane</keyword>
<organism evidence="2 3">
    <name type="scientific">Paramecium primaurelia</name>
    <dbReference type="NCBI Taxonomy" id="5886"/>
    <lineage>
        <taxon>Eukaryota</taxon>
        <taxon>Sar</taxon>
        <taxon>Alveolata</taxon>
        <taxon>Ciliophora</taxon>
        <taxon>Intramacronucleata</taxon>
        <taxon>Oligohymenophorea</taxon>
        <taxon>Peniculida</taxon>
        <taxon>Parameciidae</taxon>
        <taxon>Paramecium</taxon>
    </lineage>
</organism>
<keyword evidence="3" id="KW-1185">Reference proteome</keyword>
<keyword evidence="1" id="KW-1133">Transmembrane helix</keyword>
<evidence type="ECO:0000256" key="1">
    <source>
        <dbReference type="SAM" id="Phobius"/>
    </source>
</evidence>
<gene>
    <name evidence="2" type="ORF">PPRIM_AZ9-3.1.T1360112</name>
</gene>
<feature type="transmembrane region" description="Helical" evidence="1">
    <location>
        <begin position="147"/>
        <end position="164"/>
    </location>
</feature>
<proteinExistence type="predicted"/>
<dbReference type="Proteomes" id="UP000688137">
    <property type="component" value="Unassembled WGS sequence"/>
</dbReference>
<accession>A0A8S1Q0P4</accession>
<evidence type="ECO:0008006" key="4">
    <source>
        <dbReference type="Google" id="ProtNLM"/>
    </source>
</evidence>
<evidence type="ECO:0000313" key="3">
    <source>
        <dbReference type="Proteomes" id="UP000688137"/>
    </source>
</evidence>
<protein>
    <recommendedName>
        <fullName evidence="4">Transmembrane protein</fullName>
    </recommendedName>
</protein>
<sequence length="408" mass="49539">MNSKSLIKINLNYHHIQKEVLQKFMNFDNTKKIGFFQFLVIYLGCTKAEQLSIIILQRIIKCKKYLNMSIKYLLFFNNKTKMDLAIQLESVKEMIKQLEQREADICRIKTLKQQLIRRIDMGDDKWKIINLFEQQFYIMNIIFRNQIIFVNFIFIILNIAFLQKKLKNLWNWHQQLQNQWILIIIGIVTKVNNQDKSKERISKILQLIIKINSNESRSILLQKLHSIFTLFLRNNSAVNLEQIEKKLSNYAEQEQDKFNYYLHLLIKKDNKLIKSINLRFLCLDTQDFDPQLFKLFLKYVYIQKELMKSDSEQQLYLSDLGKFNQNCIIYEDRLVLKKQEVLHIQNSQWQYLQGAEQLNQEQLFKQMAIQQQKYFEYNCYEDIDIIQILNNVIKLQMMHQYKFYYICY</sequence>